<comment type="cofactor">
    <cofactor evidence="10">
        <name>[2Fe-2S] cluster</name>
        <dbReference type="ChEBI" id="CHEBI:190135"/>
    </cofactor>
</comment>
<proteinExistence type="inferred from homology"/>
<evidence type="ECO:0000256" key="8">
    <source>
        <dbReference type="ARBA" id="ARBA00023014"/>
    </source>
</evidence>
<feature type="binding site" evidence="10">
    <location>
        <position position="222"/>
    </location>
    <ligand>
        <name>[2Fe-2S] cluster</name>
        <dbReference type="ChEBI" id="CHEBI:190135"/>
    </ligand>
</feature>
<dbReference type="InterPro" id="IPR046408">
    <property type="entry name" value="CIAPIN1"/>
</dbReference>
<dbReference type="GO" id="GO:0016226">
    <property type="term" value="P:iron-sulfur cluster assembly"/>
    <property type="evidence" value="ECO:0007669"/>
    <property type="project" value="UniProtKB-UniRule"/>
</dbReference>
<evidence type="ECO:0000256" key="5">
    <source>
        <dbReference type="ARBA" id="ARBA00022714"/>
    </source>
</evidence>
<feature type="binding site" evidence="10">
    <location>
        <position position="217"/>
    </location>
    <ligand>
        <name>[2Fe-2S] cluster</name>
        <dbReference type="ChEBI" id="CHEBI:190135"/>
    </ligand>
</feature>
<dbReference type="GO" id="GO:0009055">
    <property type="term" value="F:electron transfer activity"/>
    <property type="evidence" value="ECO:0007669"/>
    <property type="project" value="UniProtKB-UniRule"/>
</dbReference>
<feature type="binding site" evidence="10">
    <location>
        <position position="220"/>
    </location>
    <ligand>
        <name>[2Fe-2S] cluster</name>
        <dbReference type="ChEBI" id="CHEBI:190135"/>
    </ligand>
</feature>
<reference evidence="12 13" key="1">
    <citation type="journal article" date="2023" name="Insect Mol. Biol.">
        <title>Genome sequencing provides insights into the evolution of gene families encoding plant cell wall-degrading enzymes in longhorned beetles.</title>
        <authorList>
            <person name="Shin N.R."/>
            <person name="Okamura Y."/>
            <person name="Kirsch R."/>
            <person name="Pauchet Y."/>
        </authorList>
    </citation>
    <scope>NUCLEOTIDE SEQUENCE [LARGE SCALE GENOMIC DNA]</scope>
    <source>
        <strain evidence="12">EAD_L_NR</strain>
    </source>
</reference>
<keyword evidence="7 10" id="KW-0408">Iron</keyword>
<comment type="caution">
    <text evidence="12">The sequence shown here is derived from an EMBL/GenBank/DDBJ whole genome shotgun (WGS) entry which is preliminary data.</text>
</comment>
<dbReference type="GO" id="GO:0046872">
    <property type="term" value="F:metal ion binding"/>
    <property type="evidence" value="ECO:0007669"/>
    <property type="project" value="UniProtKB-KW"/>
</dbReference>
<evidence type="ECO:0000313" key="13">
    <source>
        <dbReference type="Proteomes" id="UP001159042"/>
    </source>
</evidence>
<evidence type="ECO:0000256" key="10">
    <source>
        <dbReference type="HAMAP-Rule" id="MF_03115"/>
    </source>
</evidence>
<feature type="short sequence motif" description="Cx2C motif 2" evidence="10">
    <location>
        <begin position="259"/>
        <end position="262"/>
    </location>
</feature>
<protein>
    <recommendedName>
        <fullName evidence="10">Anamorsin homolog</fullName>
    </recommendedName>
    <alternativeName>
        <fullName evidence="10">Fe-S cluster assembly protein DRE2 homolog</fullName>
    </alternativeName>
</protein>
<evidence type="ECO:0000256" key="2">
    <source>
        <dbReference type="ARBA" id="ARBA00008169"/>
    </source>
</evidence>
<feature type="region of interest" description="Fe-S binding site B" evidence="10">
    <location>
        <begin position="248"/>
        <end position="262"/>
    </location>
</feature>
<keyword evidence="8 10" id="KW-0411">Iron-sulfur</keyword>
<dbReference type="InterPro" id="IPR007785">
    <property type="entry name" value="Anamorsin"/>
</dbReference>
<dbReference type="GO" id="GO:0005758">
    <property type="term" value="C:mitochondrial intermembrane space"/>
    <property type="evidence" value="ECO:0007669"/>
    <property type="project" value="UniProtKB-SubCell"/>
</dbReference>
<keyword evidence="6 10" id="KW-0479">Metal-binding</keyword>
<evidence type="ECO:0000256" key="7">
    <source>
        <dbReference type="ARBA" id="ARBA00023004"/>
    </source>
</evidence>
<dbReference type="Proteomes" id="UP001159042">
    <property type="component" value="Unassembled WGS sequence"/>
</dbReference>
<dbReference type="AlphaFoldDB" id="A0AAV8V9V2"/>
<comment type="domain">
    <text evidence="10">The C-terminal domain binds 2 Fe-S clusters but is otherwise mostly in an intrinsically disordered conformation.</text>
</comment>
<comment type="similarity">
    <text evidence="2 10">Belongs to the anamorsin family.</text>
</comment>
<keyword evidence="13" id="KW-1185">Reference proteome</keyword>
<sequence>MSAGRGMFGSQCRFAVRRCFLDPGGCLGCNPANDMDIIKGIKKCDSLLVLCNANEVDSFKQATTQFNSARVSTLEDLLNIGIGNDSADTIVSNIDQTCYTQEAFQKLLQILKPGGRIIMSNISDAVKLKFQLSTNGFMNIQISDDNVNAIRPLFEVGSSTSLNLPKRSMGAIWKLDDNEDDDVETIDPDDLLDEEDLKKPDISSLRVCGTTGKRKACKDCSCGLAEELASEAKAGKVVNTIDAPKSSCGSCYLGDAFRCATCPYLGMPAFKPGDKIQLIGNQLQADL</sequence>
<dbReference type="HAMAP" id="MF_03115">
    <property type="entry name" value="Anamorsin"/>
    <property type="match status" value="1"/>
</dbReference>
<dbReference type="InterPro" id="IPR029063">
    <property type="entry name" value="SAM-dependent_MTases_sf"/>
</dbReference>
<evidence type="ECO:0000256" key="1">
    <source>
        <dbReference type="ARBA" id="ARBA00001966"/>
    </source>
</evidence>
<dbReference type="EMBL" id="JANEYG010000244">
    <property type="protein sequence ID" value="KAJ8910782.1"/>
    <property type="molecule type" value="Genomic_DNA"/>
</dbReference>
<evidence type="ECO:0000256" key="3">
    <source>
        <dbReference type="ARBA" id="ARBA00022485"/>
    </source>
</evidence>
<comment type="domain">
    <text evidence="10">The twin Cx2C motifs are involved in the recognition by the mitochondrial MIA40-ERV1 disulfide relay system. The formation of 2 disulfide bonds in the Cx2C motifs through dithiol/disulfide exchange reactions effectively traps the protein in the mitochondrial intermembrane space.</text>
</comment>
<dbReference type="PANTHER" id="PTHR13273:SF14">
    <property type="entry name" value="ANAMORSIN"/>
    <property type="match status" value="1"/>
</dbReference>
<feature type="domain" description="Anamorsin C-terminal" evidence="11">
    <location>
        <begin position="210"/>
        <end position="278"/>
    </location>
</feature>
<comment type="function">
    <text evidence="10">Component of the cytosolic iron-sulfur (Fe-S) protein assembly (CIA) machinery. Required for the maturation of extramitochondrial Fe-S proteins. Part of an electron transfer chain functioning in an early step of cytosolic Fe-S biogenesis, facilitating the de novo assembly of a [4Fe-4S] cluster on the cytosolic Fe-S scaffold complex. Electrons are transferred from NADPH via a FAD- and FMN-containing diflavin oxidoreductase. Together with the diflavin oxidoreductase, also required for the assembly of the diferric tyrosyl radical cofactor of ribonucleotide reductase (RNR), probably by providing electrons for reduction during radical cofactor maturation in the catalytic small subunit.</text>
</comment>
<accession>A0AAV8V9V2</accession>
<gene>
    <name evidence="12" type="ORF">NQ315_015123</name>
</gene>
<feature type="short sequence motif" description="Cx2C motif 1" evidence="10">
    <location>
        <begin position="248"/>
        <end position="251"/>
    </location>
</feature>
<feature type="binding site" evidence="10">
    <location>
        <position position="248"/>
    </location>
    <ligand>
        <name>[4Fe-4S] cluster</name>
        <dbReference type="ChEBI" id="CHEBI:49883"/>
    </ligand>
</feature>
<organism evidence="12 13">
    <name type="scientific">Exocentrus adspersus</name>
    <dbReference type="NCBI Taxonomy" id="1586481"/>
    <lineage>
        <taxon>Eukaryota</taxon>
        <taxon>Metazoa</taxon>
        <taxon>Ecdysozoa</taxon>
        <taxon>Arthropoda</taxon>
        <taxon>Hexapoda</taxon>
        <taxon>Insecta</taxon>
        <taxon>Pterygota</taxon>
        <taxon>Neoptera</taxon>
        <taxon>Endopterygota</taxon>
        <taxon>Coleoptera</taxon>
        <taxon>Polyphaga</taxon>
        <taxon>Cucujiformia</taxon>
        <taxon>Chrysomeloidea</taxon>
        <taxon>Cerambycidae</taxon>
        <taxon>Lamiinae</taxon>
        <taxon>Acanthocinini</taxon>
        <taxon>Exocentrus</taxon>
    </lineage>
</organism>
<comment type="domain">
    <text evidence="10">The N-terminal domain has structural similarity with S-adenosyl-L-methionine-dependent methyltransferases, but does not bind S-adenosyl-L-methionine. It is required for correct assembly of the 2 Fe-S clusters.</text>
</comment>
<feature type="binding site" evidence="10">
    <location>
        <position position="259"/>
    </location>
    <ligand>
        <name>[4Fe-4S] cluster</name>
        <dbReference type="ChEBI" id="CHEBI:49883"/>
    </ligand>
</feature>
<name>A0AAV8V9V2_9CUCU</name>
<feature type="binding site" evidence="10">
    <location>
        <position position="262"/>
    </location>
    <ligand>
        <name>[4Fe-4S] cluster</name>
        <dbReference type="ChEBI" id="CHEBI:49883"/>
    </ligand>
</feature>
<dbReference type="GO" id="GO:0051539">
    <property type="term" value="F:4 iron, 4 sulfur cluster binding"/>
    <property type="evidence" value="ECO:0007669"/>
    <property type="project" value="UniProtKB-KW"/>
</dbReference>
<comment type="subcellular location">
    <subcellularLocation>
        <location evidence="10">Cytoplasm</location>
    </subcellularLocation>
    <subcellularLocation>
        <location evidence="10">Mitochondrion intermembrane space</location>
    </subcellularLocation>
</comment>
<evidence type="ECO:0000256" key="9">
    <source>
        <dbReference type="ARBA" id="ARBA00023128"/>
    </source>
</evidence>
<dbReference type="PANTHER" id="PTHR13273">
    <property type="entry name" value="ANAMORSIN"/>
    <property type="match status" value="1"/>
</dbReference>
<comment type="caution">
    <text evidence="10">Lacks conserved residue(s) required for the propagation of feature annotation.</text>
</comment>
<keyword evidence="3 10" id="KW-0004">4Fe-4S</keyword>
<evidence type="ECO:0000313" key="12">
    <source>
        <dbReference type="EMBL" id="KAJ8910782.1"/>
    </source>
</evidence>
<keyword evidence="5 10" id="KW-0001">2Fe-2S</keyword>
<evidence type="ECO:0000256" key="6">
    <source>
        <dbReference type="ARBA" id="ARBA00022723"/>
    </source>
</evidence>
<keyword evidence="9 10" id="KW-0496">Mitochondrion</keyword>
<feature type="binding site" evidence="10">
    <location>
        <position position="251"/>
    </location>
    <ligand>
        <name>[4Fe-4S] cluster</name>
        <dbReference type="ChEBI" id="CHEBI:49883"/>
    </ligand>
</feature>
<dbReference type="GO" id="GO:0051537">
    <property type="term" value="F:2 iron, 2 sulfur cluster binding"/>
    <property type="evidence" value="ECO:0007669"/>
    <property type="project" value="UniProtKB-UniRule"/>
</dbReference>
<comment type="cofactor">
    <cofactor evidence="1 10">
        <name>[4Fe-4S] cluster</name>
        <dbReference type="ChEBI" id="CHEBI:49883"/>
    </cofactor>
</comment>
<dbReference type="SUPFAM" id="SSF53335">
    <property type="entry name" value="S-adenosyl-L-methionine-dependent methyltransferases"/>
    <property type="match status" value="1"/>
</dbReference>
<dbReference type="Gene3D" id="3.40.50.150">
    <property type="entry name" value="Vaccinia Virus protein VP39"/>
    <property type="match status" value="1"/>
</dbReference>
<evidence type="ECO:0000259" key="11">
    <source>
        <dbReference type="Pfam" id="PF05093"/>
    </source>
</evidence>
<evidence type="ECO:0000256" key="4">
    <source>
        <dbReference type="ARBA" id="ARBA00022490"/>
    </source>
</evidence>
<feature type="binding site" evidence="10">
    <location>
        <position position="208"/>
    </location>
    <ligand>
        <name>[2Fe-2S] cluster</name>
        <dbReference type="ChEBI" id="CHEBI:190135"/>
    </ligand>
</feature>
<comment type="subunit">
    <text evidence="10">Monomer.</text>
</comment>
<keyword evidence="4 10" id="KW-0963">Cytoplasm</keyword>
<dbReference type="Pfam" id="PF05093">
    <property type="entry name" value="CIAPIN1"/>
    <property type="match status" value="1"/>
</dbReference>